<reference evidence="2 3" key="1">
    <citation type="submission" date="2018-07" db="EMBL/GenBank/DDBJ databases">
        <title>A high quality draft genome assembly of the barn swallow (H. rustica rustica).</title>
        <authorList>
            <person name="Formenti G."/>
            <person name="Chiara M."/>
            <person name="Poveda L."/>
            <person name="Francoijs K.-J."/>
            <person name="Bonisoli-Alquati A."/>
            <person name="Canova L."/>
            <person name="Gianfranceschi L."/>
            <person name="Horner D.S."/>
            <person name="Saino N."/>
        </authorList>
    </citation>
    <scope>NUCLEOTIDE SEQUENCE [LARGE SCALE GENOMIC DNA]</scope>
    <source>
        <strain evidence="2">Chelidonia</strain>
        <tissue evidence="2">Blood</tissue>
    </source>
</reference>
<evidence type="ECO:0000313" key="2">
    <source>
        <dbReference type="EMBL" id="RMB89432.1"/>
    </source>
</evidence>
<proteinExistence type="predicted"/>
<keyword evidence="3" id="KW-1185">Reference proteome</keyword>
<dbReference type="Proteomes" id="UP000269221">
    <property type="component" value="Unassembled WGS sequence"/>
</dbReference>
<dbReference type="AlphaFoldDB" id="A0A3M0IM16"/>
<gene>
    <name evidence="2" type="ORF">DUI87_34171</name>
</gene>
<dbReference type="EMBL" id="QRBI01000288">
    <property type="protein sequence ID" value="RMB89432.1"/>
    <property type="molecule type" value="Genomic_DNA"/>
</dbReference>
<sequence length="112" mass="12244">MSAALPRPQGDPLTGLTMDELMGQGPFHRIEAQSFRTRTGEVKRGYGSSKKSNGQNQSSRRLPPIYMGIKQGSEDCSICTSATIDCEHFATIQGAMRYPDALAPQEPLLFPL</sequence>
<feature type="region of interest" description="Disordered" evidence="1">
    <location>
        <begin position="29"/>
        <end position="62"/>
    </location>
</feature>
<comment type="caution">
    <text evidence="2">The sequence shown here is derived from an EMBL/GenBank/DDBJ whole genome shotgun (WGS) entry which is preliminary data.</text>
</comment>
<name>A0A3M0IM16_HIRRU</name>
<organism evidence="2 3">
    <name type="scientific">Hirundo rustica rustica</name>
    <dbReference type="NCBI Taxonomy" id="333673"/>
    <lineage>
        <taxon>Eukaryota</taxon>
        <taxon>Metazoa</taxon>
        <taxon>Chordata</taxon>
        <taxon>Craniata</taxon>
        <taxon>Vertebrata</taxon>
        <taxon>Euteleostomi</taxon>
        <taxon>Archelosauria</taxon>
        <taxon>Archosauria</taxon>
        <taxon>Dinosauria</taxon>
        <taxon>Saurischia</taxon>
        <taxon>Theropoda</taxon>
        <taxon>Coelurosauria</taxon>
        <taxon>Aves</taxon>
        <taxon>Neognathae</taxon>
        <taxon>Neoaves</taxon>
        <taxon>Telluraves</taxon>
        <taxon>Australaves</taxon>
        <taxon>Passeriformes</taxon>
        <taxon>Sylvioidea</taxon>
        <taxon>Hirundinidae</taxon>
        <taxon>Hirundo</taxon>
    </lineage>
</organism>
<evidence type="ECO:0000313" key="3">
    <source>
        <dbReference type="Proteomes" id="UP000269221"/>
    </source>
</evidence>
<accession>A0A3M0IM16</accession>
<evidence type="ECO:0000256" key="1">
    <source>
        <dbReference type="SAM" id="MobiDB-lite"/>
    </source>
</evidence>
<protein>
    <submittedName>
        <fullName evidence="2">Uncharacterized protein</fullName>
    </submittedName>
</protein>
<feature type="compositionally biased region" description="Low complexity" evidence="1">
    <location>
        <begin position="47"/>
        <end position="59"/>
    </location>
</feature>